<comment type="similarity">
    <text evidence="1">Belongs to the 5'-nucleotidase family.</text>
</comment>
<organism evidence="5 6">
    <name type="scientific">Cryomyces minteri</name>
    <dbReference type="NCBI Taxonomy" id="331657"/>
    <lineage>
        <taxon>Eukaryota</taxon>
        <taxon>Fungi</taxon>
        <taxon>Dikarya</taxon>
        <taxon>Ascomycota</taxon>
        <taxon>Pezizomycotina</taxon>
        <taxon>Dothideomycetes</taxon>
        <taxon>Dothideomycetes incertae sedis</taxon>
        <taxon>Cryomyces</taxon>
    </lineage>
</organism>
<feature type="transmembrane region" description="Helical" evidence="3">
    <location>
        <begin position="645"/>
        <end position="670"/>
    </location>
</feature>
<feature type="transmembrane region" description="Helical" evidence="3">
    <location>
        <begin position="620"/>
        <end position="639"/>
    </location>
</feature>
<dbReference type="PRINTS" id="PR01607">
    <property type="entry name" value="APYRASEFAMLY"/>
</dbReference>
<dbReference type="SUPFAM" id="SSF55816">
    <property type="entry name" value="5'-nucleotidase (syn. UDP-sugar hydrolase), C-terminal domain"/>
    <property type="match status" value="1"/>
</dbReference>
<keyword evidence="3" id="KW-0812">Transmembrane</keyword>
<feature type="transmembrane region" description="Helical" evidence="3">
    <location>
        <begin position="682"/>
        <end position="705"/>
    </location>
</feature>
<name>A0A4U0XXY5_9PEZI</name>
<feature type="compositionally biased region" description="Polar residues" evidence="2">
    <location>
        <begin position="454"/>
        <end position="480"/>
    </location>
</feature>
<feature type="region of interest" description="Disordered" evidence="2">
    <location>
        <begin position="1221"/>
        <end position="1299"/>
    </location>
</feature>
<dbReference type="SUPFAM" id="SSF56300">
    <property type="entry name" value="Metallo-dependent phosphatases"/>
    <property type="match status" value="1"/>
</dbReference>
<feature type="transmembrane region" description="Helical" evidence="3">
    <location>
        <begin position="298"/>
        <end position="317"/>
    </location>
</feature>
<dbReference type="Gene3D" id="1.20.1250.20">
    <property type="entry name" value="MFS general substrate transporter like domains"/>
    <property type="match status" value="1"/>
</dbReference>
<feature type="transmembrane region" description="Helical" evidence="3">
    <location>
        <begin position="260"/>
        <end position="286"/>
    </location>
</feature>
<evidence type="ECO:0000313" key="5">
    <source>
        <dbReference type="EMBL" id="TKA80818.1"/>
    </source>
</evidence>
<dbReference type="PANTHER" id="PTHR11575:SF48">
    <property type="entry name" value="5'-NUCLEOTIDASE"/>
    <property type="match status" value="1"/>
</dbReference>
<dbReference type="CDD" id="cd07406">
    <property type="entry name" value="MPP_CG11883_N"/>
    <property type="match status" value="1"/>
</dbReference>
<dbReference type="Gene3D" id="3.90.780.10">
    <property type="entry name" value="5'-Nucleotidase, C-terminal domain"/>
    <property type="match status" value="1"/>
</dbReference>
<evidence type="ECO:0000256" key="3">
    <source>
        <dbReference type="SAM" id="Phobius"/>
    </source>
</evidence>
<gene>
    <name evidence="5" type="ORF">B0A49_01747</name>
</gene>
<evidence type="ECO:0000256" key="1">
    <source>
        <dbReference type="ARBA" id="ARBA00006654"/>
    </source>
</evidence>
<keyword evidence="3" id="KW-1133">Transmembrane helix</keyword>
<feature type="non-terminal residue" evidence="5">
    <location>
        <position position="1335"/>
    </location>
</feature>
<dbReference type="InterPro" id="IPR008334">
    <property type="entry name" value="5'-Nucleotdase_C"/>
</dbReference>
<dbReference type="InterPro" id="IPR036259">
    <property type="entry name" value="MFS_trans_sf"/>
</dbReference>
<evidence type="ECO:0000313" key="6">
    <source>
        <dbReference type="Proteomes" id="UP000308768"/>
    </source>
</evidence>
<reference evidence="5 6" key="1">
    <citation type="submission" date="2017-03" db="EMBL/GenBank/DDBJ databases">
        <title>Genomes of endolithic fungi from Antarctica.</title>
        <authorList>
            <person name="Coleine C."/>
            <person name="Masonjones S."/>
            <person name="Stajich J.E."/>
        </authorList>
    </citation>
    <scope>NUCLEOTIDE SEQUENCE [LARGE SCALE GENOMIC DNA]</scope>
    <source>
        <strain evidence="5 6">CCFEE 5187</strain>
    </source>
</reference>
<feature type="region of interest" description="Disordered" evidence="2">
    <location>
        <begin position="175"/>
        <end position="195"/>
    </location>
</feature>
<feature type="transmembrane region" description="Helical" evidence="3">
    <location>
        <begin position="218"/>
        <end position="240"/>
    </location>
</feature>
<feature type="region of interest" description="Disordered" evidence="2">
    <location>
        <begin position="444"/>
        <end position="480"/>
    </location>
</feature>
<dbReference type="OrthoDB" id="10252235at2759"/>
<comment type="caution">
    <text evidence="5">The sequence shown here is derived from an EMBL/GenBank/DDBJ whole genome shotgun (WGS) entry which is preliminary data.</text>
</comment>
<evidence type="ECO:0000259" key="4">
    <source>
        <dbReference type="Pfam" id="PF02872"/>
    </source>
</evidence>
<keyword evidence="3" id="KW-0472">Membrane</keyword>
<evidence type="ECO:0000256" key="2">
    <source>
        <dbReference type="SAM" id="MobiDB-lite"/>
    </source>
</evidence>
<feature type="transmembrane region" description="Helical" evidence="3">
    <location>
        <begin position="378"/>
        <end position="402"/>
    </location>
</feature>
<protein>
    <recommendedName>
        <fullName evidence="4">5'-Nucleotidase C-terminal domain-containing protein</fullName>
    </recommendedName>
</protein>
<accession>A0A4U0XXY5</accession>
<keyword evidence="6" id="KW-1185">Reference proteome</keyword>
<dbReference type="Pfam" id="PF02872">
    <property type="entry name" value="5_nucleotid_C"/>
    <property type="match status" value="1"/>
</dbReference>
<dbReference type="GO" id="GO:0016787">
    <property type="term" value="F:hydrolase activity"/>
    <property type="evidence" value="ECO:0007669"/>
    <property type="project" value="InterPro"/>
</dbReference>
<feature type="compositionally biased region" description="Polar residues" evidence="2">
    <location>
        <begin position="1229"/>
        <end position="1245"/>
    </location>
</feature>
<dbReference type="Gene3D" id="3.60.21.10">
    <property type="match status" value="1"/>
</dbReference>
<dbReference type="InterPro" id="IPR029052">
    <property type="entry name" value="Metallo-depent_PP-like"/>
</dbReference>
<dbReference type="GO" id="GO:0009166">
    <property type="term" value="P:nucleotide catabolic process"/>
    <property type="evidence" value="ECO:0007669"/>
    <property type="project" value="InterPro"/>
</dbReference>
<dbReference type="PANTHER" id="PTHR11575">
    <property type="entry name" value="5'-NUCLEOTIDASE-RELATED"/>
    <property type="match status" value="1"/>
</dbReference>
<sequence>MSSGQMSHVLLPDNAAIFAAMKQKRESVFELAIEGLEAAKARALMAGGSLDISQAWEDAWGMLRRDLALFLLDESEELAGRQLQHRILFLTAQRPMENKKPTGNRENRWSGWSTNTLATIPDVESEIENAPPVPPIPSDSQNIPLDNRWSGWSGETNLSAPDLCRGCEKMPPVPALSGNEEKWRPRSKHRLSGVPQGPMAAWAKDPANAHNWSKAKKIYHTVVPAAVAFACTLASSIYIPSHGYVRTHFNVSPTIALLPYSLYILAIPIISYITMSLLGPIIGTLLGGLATQTYGFRWTQWTTLYFTAASLMMILPMQETCRKSILQRRAKREGAVGELLHPRRKMIGSIMLPLYSTVTRPLCLLLEEPIVGLLSSYVAFILALFYAFFVAFPYVFATVYGFSIEFQGLTFLGLGVGCLAGLLFFSIYDRFIYKPRVTRWRAERRAEAKHKRNSQVTPSKHNSTPTSTKRKSWPSTSAPFTPSEQNIQLAVAAAKYLNAIPANVGKKIIPERVIVLLNLHPSYSDLCETLEGLGLKLDRVALAKVLTNALARAGKAAAFSRSKSLLQIANSLERPHTSSDVEAQKSSSFPNPLYMTFSASATPVAPLPPSMPPPEWRLSIALPGAILLLVSSFVFAWTARAGVHWMMPVFAEGLFGMGILVVLCTVTLYIMDVYEPLHGADAVALTASLSYVLAAAFSLFIVQMYERLGISSQPPDLRFLHYNDVYHVEAGSAEPVGGIARFQSICNYYRNDEAFAALPELLTLFSGDAFNPSLESSVTKGSHMVPVLNALGTDCACVGNHDLDFGVPHFRHLADQCTFPWLLANVLDPALGEDKCLGNAEKTTMITCSNGVKVGIIGLVEREWLDTINVLPPNLIYKSASATAKELVPGLREAGAEIVVALTHQREPNDNKLAENTPLGMIDLILGGHDHFYQHTVINSTHILRSGTDFKQLSYIEARRKRDGSKGWDFSITRRDIIKAIPEDPKTVKLVDKLTSALRSKLEKPIGYTAAPLDARFTTVRLKESNLGNFVCDLMRFYYHADCCIVAAGTIRGDQVYPPGVIRLKDIMNCFPFEDPCVVVRVKGQALLEALENSVGKHPALEGRFPQVSGIEFEFDPTKPESSRVKYVNINKDPLDLQKDYTLATRDYMVRGKDGFNSLLSEADGGTAVELVSEENGMLISMILRQYFMSLKVLGKWGNWGASMGHHWGSVHKDLHKKHPVREPITPGTVENTFLKNLPTDSRSVPSLVGKAQEEGARPSKNTESSAAQAEGGGADFEMSESEDDASELKPVPTDVSQRERELVIMRKVTKKWWRLAKLPGHPSLCDEEDEGEFV</sequence>
<dbReference type="InterPro" id="IPR036907">
    <property type="entry name" value="5'-Nucleotdase_C_sf"/>
</dbReference>
<dbReference type="InterPro" id="IPR006179">
    <property type="entry name" value="5_nucleotidase/apyrase"/>
</dbReference>
<feature type="domain" description="5'-Nucleotidase C-terminal" evidence="4">
    <location>
        <begin position="1006"/>
        <end position="1158"/>
    </location>
</feature>
<proteinExistence type="inferred from homology"/>
<dbReference type="InterPro" id="IPR041821">
    <property type="entry name" value="CG11883_N"/>
</dbReference>
<dbReference type="EMBL" id="NAJN01000045">
    <property type="protein sequence ID" value="TKA80818.1"/>
    <property type="molecule type" value="Genomic_DNA"/>
</dbReference>
<dbReference type="SUPFAM" id="SSF103473">
    <property type="entry name" value="MFS general substrate transporter"/>
    <property type="match status" value="1"/>
</dbReference>
<feature type="transmembrane region" description="Helical" evidence="3">
    <location>
        <begin position="408"/>
        <end position="428"/>
    </location>
</feature>
<dbReference type="Proteomes" id="UP000308768">
    <property type="component" value="Unassembled WGS sequence"/>
</dbReference>
<dbReference type="STRING" id="331657.A0A4U0XXY5"/>